<accession>H2XQ25</accession>
<dbReference type="Pfam" id="PF22963">
    <property type="entry name" value="Ig_NUP210_3rd"/>
    <property type="match status" value="1"/>
</dbReference>
<evidence type="ECO:0000256" key="1">
    <source>
        <dbReference type="ARBA" id="ARBA00004590"/>
    </source>
</evidence>
<proteinExistence type="inferred from homology"/>
<dbReference type="Pfam" id="PF22967">
    <property type="entry name" value="Ig_NUP210_1st"/>
    <property type="match status" value="1"/>
</dbReference>
<dbReference type="InterPro" id="IPR055096">
    <property type="entry name" value="Ig_NUP210_1st"/>
</dbReference>
<dbReference type="Ensembl" id="ENSCINT00000031027.1">
    <property type="protein sequence ID" value="ENSCINP00000031759.1"/>
    <property type="gene ID" value="ENSCING00000020431.1"/>
</dbReference>
<feature type="domain" description="NUP210 Ig-like" evidence="12">
    <location>
        <begin position="24"/>
        <end position="110"/>
    </location>
</feature>
<dbReference type="InterPro" id="IPR055098">
    <property type="entry name" value="Ig_NUP210_3rd"/>
</dbReference>
<evidence type="ECO:0000313" key="19">
    <source>
        <dbReference type="Proteomes" id="UP000008144"/>
    </source>
</evidence>
<dbReference type="Pfam" id="PF24902">
    <property type="entry name" value="Ig_NUP210_9th"/>
    <property type="match status" value="1"/>
</dbReference>
<feature type="domain" description="NUP210 Ig-like" evidence="17">
    <location>
        <begin position="1108"/>
        <end position="1154"/>
    </location>
</feature>
<reference evidence="18" key="4">
    <citation type="submission" date="2025-09" db="UniProtKB">
        <authorList>
            <consortium name="Ensembl"/>
        </authorList>
    </citation>
    <scope>IDENTIFICATION</scope>
</reference>
<dbReference type="GeneTree" id="ENSGT00390000009491"/>
<reference evidence="18" key="3">
    <citation type="submission" date="2025-08" db="UniProtKB">
        <authorList>
            <consortium name="Ensembl"/>
        </authorList>
    </citation>
    <scope>IDENTIFICATION</scope>
</reference>
<dbReference type="InterPro" id="IPR058779">
    <property type="entry name" value="Ig_NUP210_13th"/>
</dbReference>
<keyword evidence="4 9" id="KW-0732">Signal</keyword>
<feature type="domain" description="NUP210 Ig-like" evidence="13">
    <location>
        <begin position="120"/>
        <end position="215"/>
    </location>
</feature>
<evidence type="ECO:0000259" key="17">
    <source>
        <dbReference type="Pfam" id="PF26181"/>
    </source>
</evidence>
<dbReference type="AlphaFoldDB" id="H2XQ25"/>
<evidence type="ECO:0000259" key="14">
    <source>
        <dbReference type="Pfam" id="PF24902"/>
    </source>
</evidence>
<comment type="similarity">
    <text evidence="2">Belongs to the NUP210 family.</text>
</comment>
<feature type="domain" description="NUP210 fourth Ig-like" evidence="16">
    <location>
        <begin position="335"/>
        <end position="411"/>
    </location>
</feature>
<dbReference type="GO" id="GO:0031965">
    <property type="term" value="C:nuclear membrane"/>
    <property type="evidence" value="ECO:0007669"/>
    <property type="project" value="UniProtKB-SubCell"/>
</dbReference>
<dbReference type="PANTHER" id="PTHR23019">
    <property type="entry name" value="NUCLEAR PORE MEMBRANE GLYCOPROTEIN GP210-RELATED"/>
    <property type="match status" value="1"/>
</dbReference>
<evidence type="ECO:0000259" key="15">
    <source>
        <dbReference type="Pfam" id="PF24935"/>
    </source>
</evidence>
<dbReference type="Pfam" id="PF26181">
    <property type="entry name" value="Ig_NUP210_13th"/>
    <property type="match status" value="1"/>
</dbReference>
<reference evidence="18" key="2">
    <citation type="journal article" date="2008" name="Genome Biol.">
        <title>Improved genome assembly and evidence-based global gene model set for the chordate Ciona intestinalis: new insight into intron and operon populations.</title>
        <authorList>
            <person name="Satou Y."/>
            <person name="Mineta K."/>
            <person name="Ogasawara M."/>
            <person name="Sasakura Y."/>
            <person name="Shoguchi E."/>
            <person name="Ueno K."/>
            <person name="Yamada L."/>
            <person name="Matsumoto J."/>
            <person name="Wasserscheid J."/>
            <person name="Dewar K."/>
            <person name="Wiley G.B."/>
            <person name="Macmil S.L."/>
            <person name="Roe B.A."/>
            <person name="Zeller R.W."/>
            <person name="Hastings K.E."/>
            <person name="Lemaire P."/>
            <person name="Lindquist E."/>
            <person name="Endo T."/>
            <person name="Hotta K."/>
            <person name="Inaba K."/>
        </authorList>
    </citation>
    <scope>NUCLEOTIDE SEQUENCE [LARGE SCALE GENOMIC DNA]</scope>
    <source>
        <strain evidence="18">wild type</strain>
    </source>
</reference>
<evidence type="ECO:0008006" key="20">
    <source>
        <dbReference type="Google" id="ProtNLM"/>
    </source>
</evidence>
<name>H2XQ25_CIOIN</name>
<evidence type="ECO:0000256" key="2">
    <source>
        <dbReference type="ARBA" id="ARBA00007313"/>
    </source>
</evidence>
<reference evidence="19" key="1">
    <citation type="journal article" date="2002" name="Science">
        <title>The draft genome of Ciona intestinalis: insights into chordate and vertebrate origins.</title>
        <authorList>
            <person name="Dehal P."/>
            <person name="Satou Y."/>
            <person name="Campbell R.K."/>
            <person name="Chapman J."/>
            <person name="Degnan B."/>
            <person name="De Tomaso A."/>
            <person name="Davidson B."/>
            <person name="Di Gregorio A."/>
            <person name="Gelpke M."/>
            <person name="Goodstein D.M."/>
            <person name="Harafuji N."/>
            <person name="Hastings K.E."/>
            <person name="Ho I."/>
            <person name="Hotta K."/>
            <person name="Huang W."/>
            <person name="Kawashima T."/>
            <person name="Lemaire P."/>
            <person name="Martinez D."/>
            <person name="Meinertzhagen I.A."/>
            <person name="Necula S."/>
            <person name="Nonaka M."/>
            <person name="Putnam N."/>
            <person name="Rash S."/>
            <person name="Saiga H."/>
            <person name="Satake M."/>
            <person name="Terry A."/>
            <person name="Yamada L."/>
            <person name="Wang H.G."/>
            <person name="Awazu S."/>
            <person name="Azumi K."/>
            <person name="Boore J."/>
            <person name="Branno M."/>
            <person name="Chin-Bow S."/>
            <person name="DeSantis R."/>
            <person name="Doyle S."/>
            <person name="Francino P."/>
            <person name="Keys D.N."/>
            <person name="Haga S."/>
            <person name="Hayashi H."/>
            <person name="Hino K."/>
            <person name="Imai K.S."/>
            <person name="Inaba K."/>
            <person name="Kano S."/>
            <person name="Kobayashi K."/>
            <person name="Kobayashi M."/>
            <person name="Lee B.I."/>
            <person name="Makabe K.W."/>
            <person name="Manohar C."/>
            <person name="Matassi G."/>
            <person name="Medina M."/>
            <person name="Mochizuki Y."/>
            <person name="Mount S."/>
            <person name="Morishita T."/>
            <person name="Miura S."/>
            <person name="Nakayama A."/>
            <person name="Nishizaka S."/>
            <person name="Nomoto H."/>
            <person name="Ohta F."/>
            <person name="Oishi K."/>
            <person name="Rigoutsos I."/>
            <person name="Sano M."/>
            <person name="Sasaki A."/>
            <person name="Sasakura Y."/>
            <person name="Shoguchi E."/>
            <person name="Shin-i T."/>
            <person name="Spagnuolo A."/>
            <person name="Stainier D."/>
            <person name="Suzuki M.M."/>
            <person name="Tassy O."/>
            <person name="Takatori N."/>
            <person name="Tokuoka M."/>
            <person name="Yagi K."/>
            <person name="Yoshizaki F."/>
            <person name="Wada S."/>
            <person name="Zhang C."/>
            <person name="Hyatt P.D."/>
            <person name="Larimer F."/>
            <person name="Detter C."/>
            <person name="Doggett N."/>
            <person name="Glavina T."/>
            <person name="Hawkins T."/>
            <person name="Richardson P."/>
            <person name="Lucas S."/>
            <person name="Kohara Y."/>
            <person name="Levine M."/>
            <person name="Satoh N."/>
            <person name="Rokhsar D.S."/>
        </authorList>
    </citation>
    <scope>NUCLEOTIDE SEQUENCE [LARGE SCALE GENOMIC DNA]</scope>
</reference>
<keyword evidence="7" id="KW-0325">Glycoprotein</keyword>
<sequence>KMRNFCLPVLVVCFIIHTTSGFIVSKLLLPYYDKIQVNYTINAEEGCYKWKSLNTGVASVKAQIDDNEMDECSKSAVVYVESRAATRKTTLLLAESKLSHAVLQCDIIIDRIHSVDIVSRTRELYLDDPPETLKIRALDDEGNTFSTTAGLTFDWNLLQDASAHSILNIQRFTDTMYSAEPYVEQLEQDGKQSDTILLSGRQTGTAFVTAQLTTAVETQSAKIRLTVRDKVLLNPSGDVWLPRHSYLRYKVEQWRNGHPTEVEIPHQQYFLQLDKQPLKQILELDEATSVVTALQVGSGKLMLMDRNLKQHAVQAFSDIFVTEPAYLKFSIQPHERWVLETKLEYYITIHMFDTDNHRMWVADNARIDTQIDPEYFKIIESSVNGSWHHVQAIKQGSVNLFANFTGTIKQNDELITIDSVVDATQFVEIYDPIRVAPPLVVFPWQQQPVSYKYQLTAAGGSGNYSWSVVDSTLVIISNTGVVMLKVNERAPEYRIGSSLVRATDIRNPAHWGEAEVMVLPVVKIEFAKSRREAQLETFLDLYIVLYAMVDKSLVPVVDCRNTGITWRVHDSAIFEEDENQDLSTHNSTACMGKRFRAVGEGHTMATVSYKQVGADGNIAAFPPLKAIDPPILAVLSLDSSKTLRFSGGPNRWSHWHAGYERLVQIGDSTPVISSHHEHHVATRCLELGETNVQLVVGNQPCDTNPQPVQSTISVRISCSVPSRVEVDVTQLLPSCPLRNTHSVQSVGLVNQPLHINVTAFDSNGILFDNFTSIYLDWTSESDATFSHFTSHFIPMDATQQKKHIVSDSEPVNGIYHACLVNQAVILGAEFRLEPAVSGSVSILAVTMPTISPTTLVLYNQHNYTGKIKISGGSGYFTQLVKQSVEAISITEVYSNSITVAPKRAGKAEVHLTDLCLNVVTTTDVVSTEVGLLKLKAASKMEVGSSLEAVVEILDRDDILMLKQLLSCQNLNINCTQRTSSLVVSDITAHNIGVTTLTAVATIKGGKSIVSNTLQVVVFPPLELVPSMLTLVPKASYQLTTRGGPRSDFTIEFSVLRSSPSDVTVATISQSGVVYAENVGSVSIVAQAVIHDGAVFKCKAPAKVKVVTLTGFRIIAPITQFRVGKQIPLHVEGITSDARNPLSFGSCIPGLQFTW</sequence>
<comment type="subcellular location">
    <subcellularLocation>
        <location evidence="1">Nucleus membrane</location>
        <topology evidence="1">Single-pass membrane protein</topology>
    </subcellularLocation>
</comment>
<evidence type="ECO:0000256" key="3">
    <source>
        <dbReference type="ARBA" id="ARBA00022692"/>
    </source>
</evidence>
<dbReference type="Pfam" id="PF26182">
    <property type="entry name" value="Ig_NUP210_5th"/>
    <property type="match status" value="1"/>
</dbReference>
<evidence type="ECO:0000256" key="4">
    <source>
        <dbReference type="ARBA" id="ARBA00022729"/>
    </source>
</evidence>
<dbReference type="EMBL" id="EAAA01001396">
    <property type="status" value="NOT_ANNOTATED_CDS"/>
    <property type="molecule type" value="Genomic_DNA"/>
</dbReference>
<evidence type="ECO:0000256" key="7">
    <source>
        <dbReference type="ARBA" id="ARBA00023180"/>
    </source>
</evidence>
<evidence type="ECO:0000259" key="12">
    <source>
        <dbReference type="Pfam" id="PF22967"/>
    </source>
</evidence>
<feature type="domain" description="NUP210 Ig-like" evidence="14">
    <location>
        <begin position="850"/>
        <end position="921"/>
    </location>
</feature>
<dbReference type="InParanoid" id="H2XQ25"/>
<evidence type="ECO:0000256" key="5">
    <source>
        <dbReference type="ARBA" id="ARBA00022989"/>
    </source>
</evidence>
<dbReference type="HOGENOM" id="CLU_001205_1_0_1"/>
<dbReference type="Pfam" id="PF22969">
    <property type="entry name" value="Ig_NUP210_2nd"/>
    <property type="match status" value="1"/>
</dbReference>
<evidence type="ECO:0000256" key="9">
    <source>
        <dbReference type="SAM" id="SignalP"/>
    </source>
</evidence>
<dbReference type="InterPro" id="IPR056897">
    <property type="entry name" value="Ig_NUP210_4th"/>
</dbReference>
<keyword evidence="8" id="KW-0539">Nucleus</keyword>
<evidence type="ECO:0000313" key="18">
    <source>
        <dbReference type="Ensembl" id="ENSCINP00000031759.1"/>
    </source>
</evidence>
<dbReference type="InterPro" id="IPR008964">
    <property type="entry name" value="Invasin/intimin_cell_adhesion"/>
</dbReference>
<dbReference type="InterPro" id="IPR045197">
    <property type="entry name" value="NUP210-like"/>
</dbReference>
<dbReference type="InterPro" id="IPR056898">
    <property type="entry name" value="Ig_NUP210_6th"/>
</dbReference>
<protein>
    <recommendedName>
        <fullName evidence="20">BIG2 domain-containing protein</fullName>
    </recommendedName>
</protein>
<keyword evidence="6" id="KW-0472">Membrane</keyword>
<dbReference type="InterPro" id="IPR055097">
    <property type="entry name" value="Ig_NUP210_2nd"/>
</dbReference>
<organism evidence="18 19">
    <name type="scientific">Ciona intestinalis</name>
    <name type="common">Transparent sea squirt</name>
    <name type="synonym">Ascidia intestinalis</name>
    <dbReference type="NCBI Taxonomy" id="7719"/>
    <lineage>
        <taxon>Eukaryota</taxon>
        <taxon>Metazoa</taxon>
        <taxon>Chordata</taxon>
        <taxon>Tunicata</taxon>
        <taxon>Ascidiacea</taxon>
        <taxon>Phlebobranchia</taxon>
        <taxon>Cionidae</taxon>
        <taxon>Ciona</taxon>
    </lineage>
</organism>
<dbReference type="STRING" id="7719.ENSCINP00000031759"/>
<evidence type="ECO:0000259" key="10">
    <source>
        <dbReference type="Pfam" id="PF22962"/>
    </source>
</evidence>
<feature type="domain" description="NUP210 Ig-like" evidence="11">
    <location>
        <begin position="229"/>
        <end position="324"/>
    </location>
</feature>
<feature type="domain" description="NUP210 Ig-like" evidence="10">
    <location>
        <begin position="628"/>
        <end position="719"/>
    </location>
</feature>
<evidence type="ECO:0000256" key="6">
    <source>
        <dbReference type="ARBA" id="ARBA00023136"/>
    </source>
</evidence>
<dbReference type="Pfam" id="PF22962">
    <property type="entry name" value="Ig_NUP210_7th"/>
    <property type="match status" value="1"/>
</dbReference>
<dbReference type="InterPro" id="IPR055099">
    <property type="entry name" value="Ig_NUP210_7th"/>
</dbReference>
<dbReference type="Proteomes" id="UP000008144">
    <property type="component" value="Chromosome 2"/>
</dbReference>
<keyword evidence="5" id="KW-1133">Transmembrane helix</keyword>
<dbReference type="FunCoup" id="H2XQ25">
    <property type="interactions" value="409"/>
</dbReference>
<evidence type="ECO:0000256" key="8">
    <source>
        <dbReference type="ARBA" id="ARBA00023242"/>
    </source>
</evidence>
<keyword evidence="19" id="KW-1185">Reference proteome</keyword>
<feature type="signal peptide" evidence="9">
    <location>
        <begin position="1"/>
        <end position="21"/>
    </location>
</feature>
<keyword evidence="3" id="KW-0812">Transmembrane</keyword>
<evidence type="ECO:0000259" key="16">
    <source>
        <dbReference type="Pfam" id="PF24991"/>
    </source>
</evidence>
<feature type="chain" id="PRO_5003578086" description="BIG2 domain-containing protein" evidence="9">
    <location>
        <begin position="22"/>
        <end position="1154"/>
    </location>
</feature>
<evidence type="ECO:0000259" key="11">
    <source>
        <dbReference type="Pfam" id="PF22963"/>
    </source>
</evidence>
<dbReference type="PANTHER" id="PTHR23019:SF0">
    <property type="entry name" value="NUCLEAR PORE MEMBRANE GLYCOPROTEIN 210"/>
    <property type="match status" value="1"/>
</dbReference>
<dbReference type="Pfam" id="PF24935">
    <property type="entry name" value="Ig_NUP210_6th"/>
    <property type="match status" value="1"/>
</dbReference>
<dbReference type="InterPro" id="IPR056899">
    <property type="entry name" value="Ig_NUP210_9th"/>
</dbReference>
<evidence type="ECO:0000259" key="13">
    <source>
        <dbReference type="Pfam" id="PF22969"/>
    </source>
</evidence>
<dbReference type="SUPFAM" id="SSF49373">
    <property type="entry name" value="Invasin/intimin cell-adhesion fragments"/>
    <property type="match status" value="1"/>
</dbReference>
<dbReference type="Pfam" id="PF24991">
    <property type="entry name" value="Ig_NUP210_4th"/>
    <property type="match status" value="1"/>
</dbReference>
<feature type="domain" description="NUP210 Ig-like" evidence="15">
    <location>
        <begin position="524"/>
        <end position="610"/>
    </location>
</feature>